<dbReference type="EMBL" id="NTJD01000003">
    <property type="protein sequence ID" value="PCD77059.1"/>
    <property type="molecule type" value="Genomic_DNA"/>
</dbReference>
<dbReference type="Pfam" id="PF13380">
    <property type="entry name" value="CoA_binding_2"/>
    <property type="match status" value="1"/>
</dbReference>
<name>A0A2A4CSD9_9RHOB</name>
<dbReference type="Proteomes" id="UP000243507">
    <property type="component" value="Unassembled WGS sequence"/>
</dbReference>
<gene>
    <name evidence="2" type="ORF">CLN94_04590</name>
</gene>
<accession>A0A2A4CSD9</accession>
<dbReference type="InterPro" id="IPR036291">
    <property type="entry name" value="NAD(P)-bd_dom_sf"/>
</dbReference>
<dbReference type="SMART" id="SM00881">
    <property type="entry name" value="CoA_binding"/>
    <property type="match status" value="1"/>
</dbReference>
<reference evidence="2 3" key="1">
    <citation type="submission" date="2017-09" db="EMBL/GenBank/DDBJ databases">
        <title>A multilocus sequence analysis scheme for characterization of bacteria in the genus Thioclava.</title>
        <authorList>
            <person name="Liu Y."/>
            <person name="Shao Z."/>
        </authorList>
    </citation>
    <scope>NUCLEOTIDE SEQUENCE [LARGE SCALE GENOMIC DNA]</scope>
    <source>
        <strain evidence="2 3">CAU 1312</strain>
    </source>
</reference>
<protein>
    <submittedName>
        <fullName evidence="2">CoA-binding protein</fullName>
    </submittedName>
</protein>
<dbReference type="RefSeq" id="WP_096431641.1">
    <property type="nucleotide sequence ID" value="NZ_NTJD01000003.1"/>
</dbReference>
<proteinExistence type="predicted"/>
<dbReference type="AlphaFoldDB" id="A0A2A4CSD9"/>
<feature type="domain" description="CoA-binding" evidence="1">
    <location>
        <begin position="8"/>
        <end position="107"/>
    </location>
</feature>
<keyword evidence="3" id="KW-1185">Reference proteome</keyword>
<dbReference type="OrthoDB" id="9804695at2"/>
<dbReference type="PANTHER" id="PTHR33303:SF2">
    <property type="entry name" value="COA-BINDING DOMAIN-CONTAINING PROTEIN"/>
    <property type="match status" value="1"/>
</dbReference>
<evidence type="ECO:0000313" key="3">
    <source>
        <dbReference type="Proteomes" id="UP000243507"/>
    </source>
</evidence>
<dbReference type="InterPro" id="IPR003781">
    <property type="entry name" value="CoA-bd"/>
</dbReference>
<dbReference type="SUPFAM" id="SSF51735">
    <property type="entry name" value="NAD(P)-binding Rossmann-fold domains"/>
    <property type="match status" value="1"/>
</dbReference>
<comment type="caution">
    <text evidence="2">The sequence shown here is derived from an EMBL/GenBank/DDBJ whole genome shotgun (WGS) entry which is preliminary data.</text>
</comment>
<organism evidence="2 3">
    <name type="scientific">Pseudothioclava arenosa</name>
    <dbReference type="NCBI Taxonomy" id="1795308"/>
    <lineage>
        <taxon>Bacteria</taxon>
        <taxon>Pseudomonadati</taxon>
        <taxon>Pseudomonadota</taxon>
        <taxon>Alphaproteobacteria</taxon>
        <taxon>Rhodobacterales</taxon>
        <taxon>Paracoccaceae</taxon>
        <taxon>Pseudothioclava</taxon>
    </lineage>
</organism>
<evidence type="ECO:0000313" key="2">
    <source>
        <dbReference type="EMBL" id="PCD77059.1"/>
    </source>
</evidence>
<dbReference type="PANTHER" id="PTHR33303">
    <property type="entry name" value="CYTOPLASMIC PROTEIN-RELATED"/>
    <property type="match status" value="1"/>
</dbReference>
<evidence type="ECO:0000259" key="1">
    <source>
        <dbReference type="SMART" id="SM00881"/>
    </source>
</evidence>
<dbReference type="Gene3D" id="3.40.50.720">
    <property type="entry name" value="NAD(P)-binding Rossmann-like Domain"/>
    <property type="match status" value="1"/>
</dbReference>
<sequence>MAADLREILETTKVIALVGYSANPGRPSNMVARFLQAKGYRVIPVNPGLAGQEALGEVVRASLADIPPEIPVDMVDIFRASEHVPEVVDAALAHLPALRVIWMQLGVIHEAAAEKARAAGKTVVMDRCPKIEYARLIG</sequence>